<evidence type="ECO:0000313" key="3">
    <source>
        <dbReference type="Proteomes" id="UP001632038"/>
    </source>
</evidence>
<dbReference type="AlphaFoldDB" id="A0ABD3C319"/>
<feature type="region of interest" description="Disordered" evidence="1">
    <location>
        <begin position="44"/>
        <end position="99"/>
    </location>
</feature>
<gene>
    <name evidence="2" type="ORF">CASFOL_032076</name>
</gene>
<dbReference type="Proteomes" id="UP001632038">
    <property type="component" value="Unassembled WGS sequence"/>
</dbReference>
<keyword evidence="3" id="KW-1185">Reference proteome</keyword>
<sequence length="99" mass="10984">MECVQGALVSGFESEMASKTATFLEEFPGDDLFVDELLDFSNDFNEEEEKKKKKKKQPQTGDFGQGASLFHTPVPTKARTKRARTFAVTASNLGREPPP</sequence>
<dbReference type="EMBL" id="JAVIJP010000054">
    <property type="protein sequence ID" value="KAL3623260.1"/>
    <property type="molecule type" value="Genomic_DNA"/>
</dbReference>
<protein>
    <submittedName>
        <fullName evidence="2">Uncharacterized protein</fullName>
    </submittedName>
</protein>
<name>A0ABD3C319_9LAMI</name>
<organism evidence="2 3">
    <name type="scientific">Castilleja foliolosa</name>
    <dbReference type="NCBI Taxonomy" id="1961234"/>
    <lineage>
        <taxon>Eukaryota</taxon>
        <taxon>Viridiplantae</taxon>
        <taxon>Streptophyta</taxon>
        <taxon>Embryophyta</taxon>
        <taxon>Tracheophyta</taxon>
        <taxon>Spermatophyta</taxon>
        <taxon>Magnoliopsida</taxon>
        <taxon>eudicotyledons</taxon>
        <taxon>Gunneridae</taxon>
        <taxon>Pentapetalae</taxon>
        <taxon>asterids</taxon>
        <taxon>lamiids</taxon>
        <taxon>Lamiales</taxon>
        <taxon>Orobanchaceae</taxon>
        <taxon>Pedicularideae</taxon>
        <taxon>Castillejinae</taxon>
        <taxon>Castilleja</taxon>
    </lineage>
</organism>
<evidence type="ECO:0000313" key="2">
    <source>
        <dbReference type="EMBL" id="KAL3623260.1"/>
    </source>
</evidence>
<comment type="caution">
    <text evidence="2">The sequence shown here is derived from an EMBL/GenBank/DDBJ whole genome shotgun (WGS) entry which is preliminary data.</text>
</comment>
<proteinExistence type="predicted"/>
<evidence type="ECO:0000256" key="1">
    <source>
        <dbReference type="SAM" id="MobiDB-lite"/>
    </source>
</evidence>
<accession>A0ABD3C319</accession>
<reference evidence="3" key="1">
    <citation type="journal article" date="2024" name="IScience">
        <title>Strigolactones Initiate the Formation of Haustorium-like Structures in Castilleja.</title>
        <authorList>
            <person name="Buerger M."/>
            <person name="Peterson D."/>
            <person name="Chory J."/>
        </authorList>
    </citation>
    <scope>NUCLEOTIDE SEQUENCE [LARGE SCALE GENOMIC DNA]</scope>
</reference>